<accession>A0A5C8I1A7</accession>
<organism evidence="2 3">
    <name type="scientific">Microbacterium hatanonis</name>
    <dbReference type="NCBI Taxonomy" id="404366"/>
    <lineage>
        <taxon>Bacteria</taxon>
        <taxon>Bacillati</taxon>
        <taxon>Actinomycetota</taxon>
        <taxon>Actinomycetes</taxon>
        <taxon>Micrococcales</taxon>
        <taxon>Microbacteriaceae</taxon>
        <taxon>Microbacterium</taxon>
    </lineage>
</organism>
<dbReference type="Pfam" id="PF05742">
    <property type="entry name" value="TANGO2"/>
    <property type="match status" value="1"/>
</dbReference>
<dbReference type="InterPro" id="IPR008551">
    <property type="entry name" value="TANGO2"/>
</dbReference>
<dbReference type="AlphaFoldDB" id="A0A5C8I1A7"/>
<comment type="caution">
    <text evidence="2">The sequence shown here is derived from an EMBL/GenBank/DDBJ whole genome shotgun (WGS) entry which is preliminary data.</text>
</comment>
<feature type="region of interest" description="Disordered" evidence="1">
    <location>
        <begin position="1"/>
        <end position="46"/>
    </location>
</feature>
<reference evidence="2 3" key="1">
    <citation type="submission" date="2019-08" db="EMBL/GenBank/DDBJ databases">
        <authorList>
            <person name="Dong K."/>
        </authorList>
    </citation>
    <scope>NUCLEOTIDE SEQUENCE [LARGE SCALE GENOMIC DNA]</scope>
    <source>
        <strain evidence="2 3">JCM14558</strain>
    </source>
</reference>
<sequence length="289" mass="30755">MHVVASRDEQAHEVHGLVGGDATGDPHDDEHPPILPRPPRRGARHDAGAPVCTVIVRVPAHTDEPVRMLAVRDEDPRRAWDPLGPWWPDSHPGVVGVRDARAGGAWLAADPSRSRVSVILNRHEVEGATGSRGAVVLDAVVGRAPVAAPPTHGFNLVDIDASGARVTSWDGDAVRSVRLEPGVHMIAHDEVDDAATPRIAAWLTAFDAAPSDAADGPWYAEWLAVLERSASLPPTDDRAIVRDNRPHGIPTLSLLMCAASIDASGVDIVYGELDAPGAWNRPALHHVSD</sequence>
<feature type="compositionally biased region" description="Basic and acidic residues" evidence="1">
    <location>
        <begin position="1"/>
        <end position="15"/>
    </location>
</feature>
<dbReference type="Proteomes" id="UP000321034">
    <property type="component" value="Unassembled WGS sequence"/>
</dbReference>
<dbReference type="EMBL" id="VRSV01000001">
    <property type="protein sequence ID" value="TXK11981.1"/>
    <property type="molecule type" value="Genomic_DNA"/>
</dbReference>
<evidence type="ECO:0000256" key="1">
    <source>
        <dbReference type="SAM" id="MobiDB-lite"/>
    </source>
</evidence>
<evidence type="ECO:0000313" key="2">
    <source>
        <dbReference type="EMBL" id="TXK11981.1"/>
    </source>
</evidence>
<dbReference type="OrthoDB" id="4380123at2"/>
<proteinExistence type="predicted"/>
<protein>
    <submittedName>
        <fullName evidence="2">NRDE family protein</fullName>
    </submittedName>
</protein>
<evidence type="ECO:0000313" key="3">
    <source>
        <dbReference type="Proteomes" id="UP000321034"/>
    </source>
</evidence>
<name>A0A5C8I1A7_9MICO</name>
<gene>
    <name evidence="2" type="ORF">FVP77_00310</name>
</gene>
<keyword evidence="3" id="KW-1185">Reference proteome</keyword>